<dbReference type="CDD" id="cd00038">
    <property type="entry name" value="CAP_ED"/>
    <property type="match status" value="1"/>
</dbReference>
<dbReference type="SUPFAM" id="SSF51206">
    <property type="entry name" value="cAMP-binding domain-like"/>
    <property type="match status" value="1"/>
</dbReference>
<feature type="domain" description="Cyclic nucleotide-binding" evidence="2">
    <location>
        <begin position="40"/>
        <end position="119"/>
    </location>
</feature>
<reference evidence="3 4" key="1">
    <citation type="submission" date="2020-03" db="EMBL/GenBank/DDBJ databases">
        <title>Soil Listeria distribution.</title>
        <authorList>
            <person name="Liao J."/>
            <person name="Wiedmann M."/>
        </authorList>
    </citation>
    <scope>NUCLEOTIDE SEQUENCE [LARGE SCALE GENOMIC DNA]</scope>
    <source>
        <strain evidence="3 4">FSL L7-1614</strain>
    </source>
</reference>
<dbReference type="InterPro" id="IPR014710">
    <property type="entry name" value="RmlC-like_jellyroll"/>
</dbReference>
<sequence length="218" mass="25591">MEEKIKSLKEVHLEKMEQGKFDYDHFLKFLLTHRIPYKQRTLKRNTHISIENQPFKHIYFIESGVISCNRDKNIIGFLGAKNIVGLSNPYTNDNSFYTMKVLQPTTVYEFDRANMLTMLLGFQEGWLFLYANNHKKEEMLFNKTLLLQEVAEHRLLVLLKEVARLFGEYRDGILVIPNYFSKTLLANYANLSTKTFTTLCNEWTETGELVFDNESLAL</sequence>
<dbReference type="RefSeq" id="WP_185389599.1">
    <property type="nucleotide sequence ID" value="NZ_JAARQN010000011.1"/>
</dbReference>
<comment type="caution">
    <text evidence="3">The sequence shown here is derived from an EMBL/GenBank/DDBJ whole genome shotgun (WGS) entry which is preliminary data.</text>
</comment>
<dbReference type="EMBL" id="JAARQN010000011">
    <property type="protein sequence ID" value="MBC1458444.1"/>
    <property type="molecule type" value="Genomic_DNA"/>
</dbReference>
<dbReference type="Gene3D" id="2.60.120.10">
    <property type="entry name" value="Jelly Rolls"/>
    <property type="match status" value="1"/>
</dbReference>
<evidence type="ECO:0000313" key="4">
    <source>
        <dbReference type="Proteomes" id="UP000569903"/>
    </source>
</evidence>
<dbReference type="AlphaFoldDB" id="A0A841YY28"/>
<dbReference type="InterPro" id="IPR000595">
    <property type="entry name" value="cNMP-bd_dom"/>
</dbReference>
<keyword evidence="1" id="KW-0010">Activator</keyword>
<protein>
    <submittedName>
        <fullName evidence="3">Crp/Fnr family transcriptional regulator</fullName>
    </submittedName>
</protein>
<gene>
    <name evidence="3" type="ORF">HB850_11835</name>
</gene>
<organism evidence="3 4">
    <name type="scientific">Listeria newyorkensis</name>
    <dbReference type="NCBI Taxonomy" id="1497681"/>
    <lineage>
        <taxon>Bacteria</taxon>
        <taxon>Bacillati</taxon>
        <taxon>Bacillota</taxon>
        <taxon>Bacilli</taxon>
        <taxon>Bacillales</taxon>
        <taxon>Listeriaceae</taxon>
        <taxon>Listeria</taxon>
    </lineage>
</organism>
<evidence type="ECO:0000259" key="2">
    <source>
        <dbReference type="Pfam" id="PF00027"/>
    </source>
</evidence>
<name>A0A841YY28_9LIST</name>
<dbReference type="Proteomes" id="UP000569903">
    <property type="component" value="Unassembled WGS sequence"/>
</dbReference>
<dbReference type="InterPro" id="IPR018490">
    <property type="entry name" value="cNMP-bd_dom_sf"/>
</dbReference>
<proteinExistence type="predicted"/>
<evidence type="ECO:0000256" key="1">
    <source>
        <dbReference type="ARBA" id="ARBA00023159"/>
    </source>
</evidence>
<accession>A0A841YY28</accession>
<evidence type="ECO:0000313" key="3">
    <source>
        <dbReference type="EMBL" id="MBC1458444.1"/>
    </source>
</evidence>
<dbReference type="Pfam" id="PF00027">
    <property type="entry name" value="cNMP_binding"/>
    <property type="match status" value="1"/>
</dbReference>